<evidence type="ECO:0000313" key="2">
    <source>
        <dbReference type="EMBL" id="SVB32105.1"/>
    </source>
</evidence>
<protein>
    <submittedName>
        <fullName evidence="2">Uncharacterized protein</fullName>
    </submittedName>
</protein>
<accession>A0A382D1B2</accession>
<gene>
    <name evidence="2" type="ORF">METZ01_LOCUS184959</name>
</gene>
<sequence length="75" mass="8347">MYLMQRKLIIVLSFLMPILCLGAGGDHTGSLHLDGSIENMTIIWVVPFAGILLSIAIFPLVLPEFWHHNFGKVSL</sequence>
<dbReference type="AlphaFoldDB" id="A0A382D1B2"/>
<dbReference type="Pfam" id="PF16980">
    <property type="entry name" value="CitMHS_2"/>
    <property type="match status" value="1"/>
</dbReference>
<keyword evidence="1" id="KW-0812">Transmembrane</keyword>
<evidence type="ECO:0000256" key="1">
    <source>
        <dbReference type="SAM" id="Phobius"/>
    </source>
</evidence>
<dbReference type="EMBL" id="UINC01037110">
    <property type="protein sequence ID" value="SVB32105.1"/>
    <property type="molecule type" value="Genomic_DNA"/>
</dbReference>
<dbReference type="InterPro" id="IPR031566">
    <property type="entry name" value="CitMHS_2"/>
</dbReference>
<feature type="transmembrane region" description="Helical" evidence="1">
    <location>
        <begin position="41"/>
        <end position="62"/>
    </location>
</feature>
<reference evidence="2" key="1">
    <citation type="submission" date="2018-05" db="EMBL/GenBank/DDBJ databases">
        <authorList>
            <person name="Lanie J.A."/>
            <person name="Ng W.-L."/>
            <person name="Kazmierczak K.M."/>
            <person name="Andrzejewski T.M."/>
            <person name="Davidsen T.M."/>
            <person name="Wayne K.J."/>
            <person name="Tettelin H."/>
            <person name="Glass J.I."/>
            <person name="Rusch D."/>
            <person name="Podicherti R."/>
            <person name="Tsui H.-C.T."/>
            <person name="Winkler M.E."/>
        </authorList>
    </citation>
    <scope>NUCLEOTIDE SEQUENCE</scope>
</reference>
<keyword evidence="1" id="KW-1133">Transmembrane helix</keyword>
<keyword evidence="1" id="KW-0472">Membrane</keyword>
<proteinExistence type="predicted"/>
<organism evidence="2">
    <name type="scientific">marine metagenome</name>
    <dbReference type="NCBI Taxonomy" id="408172"/>
    <lineage>
        <taxon>unclassified sequences</taxon>
        <taxon>metagenomes</taxon>
        <taxon>ecological metagenomes</taxon>
    </lineage>
</organism>
<name>A0A382D1B2_9ZZZZ</name>
<feature type="non-terminal residue" evidence="2">
    <location>
        <position position="75"/>
    </location>
</feature>